<accession>A0A915DQJ4</accession>
<reference evidence="6" key="1">
    <citation type="submission" date="2022-11" db="UniProtKB">
        <authorList>
            <consortium name="WormBaseParasite"/>
        </authorList>
    </citation>
    <scope>IDENTIFICATION</scope>
</reference>
<dbReference type="InterPro" id="IPR016163">
    <property type="entry name" value="Ald_DH_C"/>
</dbReference>
<dbReference type="PANTHER" id="PTHR43570:SF16">
    <property type="entry name" value="ALDEHYDE DEHYDROGENASE TYPE III, ISOFORM Q"/>
    <property type="match status" value="1"/>
</dbReference>
<dbReference type="SUPFAM" id="SSF53720">
    <property type="entry name" value="ALDH-like"/>
    <property type="match status" value="1"/>
</dbReference>
<evidence type="ECO:0000256" key="3">
    <source>
        <dbReference type="PIRNR" id="PIRNR036492"/>
    </source>
</evidence>
<proteinExistence type="inferred from homology"/>
<keyword evidence="5" id="KW-1185">Reference proteome</keyword>
<dbReference type="InterPro" id="IPR016161">
    <property type="entry name" value="Ald_DH/histidinol_DH"/>
</dbReference>
<sequence>MVLRLVSNQRKFFRTRATRSVEWRKEQLNKLKAAVLKYQNEIVESVYQDLRRPKELTQHMEVHAPIGEIDNFLKHMDEWSMPIQVKDDKGVDKPFVVKEPEGVVLVMTAWNYPFAVGLLPLIAVIAAGNTAIIKPSEVSPKSASVWEKMISDTFDKNYMAVVLDGVQETTNLLKERFDHICYTGSEMVGKIVMAAAAKHVTPVTLELGGKCPGIVDTDVDMKKVAEKIVNIKFLNCGQIFMTYDYLMTTPDVKPKLVQALKDCIIQRFEELCEVLYKGGELERDDVFIPPIILDANKEDCSMKAEIFGPVLPIMTVNKLEDAIEHIVDGEKPLSIYLFSNNQKSIQKVVEGTSSGAVGVNDAMKQVQTAGVPFGGVGQSGIGKYMGKWGFDEFSHHKAVIQCPL</sequence>
<dbReference type="GO" id="GO:0006081">
    <property type="term" value="P:aldehyde metabolic process"/>
    <property type="evidence" value="ECO:0007669"/>
    <property type="project" value="InterPro"/>
</dbReference>
<feature type="domain" description="Aldehyde dehydrogenase" evidence="4">
    <location>
        <begin position="6"/>
        <end position="262"/>
    </location>
</feature>
<dbReference type="GO" id="GO:0005737">
    <property type="term" value="C:cytoplasm"/>
    <property type="evidence" value="ECO:0007669"/>
    <property type="project" value="TreeGrafter"/>
</dbReference>
<keyword evidence="2 3" id="KW-0560">Oxidoreductase</keyword>
<dbReference type="FunFam" id="3.40.605.10:FF:000004">
    <property type="entry name" value="Aldehyde dehydrogenase"/>
    <property type="match status" value="1"/>
</dbReference>
<dbReference type="Proteomes" id="UP000887574">
    <property type="component" value="Unplaced"/>
</dbReference>
<dbReference type="InterPro" id="IPR015590">
    <property type="entry name" value="Aldehyde_DH_dom"/>
</dbReference>
<evidence type="ECO:0000259" key="4">
    <source>
        <dbReference type="Pfam" id="PF00171"/>
    </source>
</evidence>
<dbReference type="WBParaSite" id="jg22474">
    <property type="protein sequence ID" value="jg22474"/>
    <property type="gene ID" value="jg22474"/>
</dbReference>
<dbReference type="PANTHER" id="PTHR43570">
    <property type="entry name" value="ALDEHYDE DEHYDROGENASE"/>
    <property type="match status" value="1"/>
</dbReference>
<dbReference type="GO" id="GO:0004029">
    <property type="term" value="F:aldehyde dehydrogenase (NAD+) activity"/>
    <property type="evidence" value="ECO:0007669"/>
    <property type="project" value="TreeGrafter"/>
</dbReference>
<protein>
    <recommendedName>
        <fullName evidence="3">Aldehyde dehydrogenase</fullName>
    </recommendedName>
</protein>
<dbReference type="AlphaFoldDB" id="A0A915DQJ4"/>
<comment type="similarity">
    <text evidence="1 3">Belongs to the aldehyde dehydrogenase family.</text>
</comment>
<evidence type="ECO:0000256" key="2">
    <source>
        <dbReference type="ARBA" id="ARBA00023002"/>
    </source>
</evidence>
<dbReference type="Gene3D" id="3.40.605.10">
    <property type="entry name" value="Aldehyde Dehydrogenase, Chain A, domain 1"/>
    <property type="match status" value="2"/>
</dbReference>
<dbReference type="Gene3D" id="3.40.309.10">
    <property type="entry name" value="Aldehyde Dehydrogenase, Chain A, domain 2"/>
    <property type="match status" value="2"/>
</dbReference>
<dbReference type="InterPro" id="IPR016162">
    <property type="entry name" value="Ald_DH_N"/>
</dbReference>
<dbReference type="CDD" id="cd07087">
    <property type="entry name" value="ALDH_F3-13-14_CALDH-like"/>
    <property type="match status" value="1"/>
</dbReference>
<evidence type="ECO:0000313" key="5">
    <source>
        <dbReference type="Proteomes" id="UP000887574"/>
    </source>
</evidence>
<dbReference type="PIRSF" id="PIRSF036492">
    <property type="entry name" value="ALDH"/>
    <property type="match status" value="1"/>
</dbReference>
<name>A0A915DQJ4_9BILA</name>
<organism evidence="5 6">
    <name type="scientific">Ditylenchus dipsaci</name>
    <dbReference type="NCBI Taxonomy" id="166011"/>
    <lineage>
        <taxon>Eukaryota</taxon>
        <taxon>Metazoa</taxon>
        <taxon>Ecdysozoa</taxon>
        <taxon>Nematoda</taxon>
        <taxon>Chromadorea</taxon>
        <taxon>Rhabditida</taxon>
        <taxon>Tylenchina</taxon>
        <taxon>Tylenchomorpha</taxon>
        <taxon>Sphaerularioidea</taxon>
        <taxon>Anguinidae</taxon>
        <taxon>Anguininae</taxon>
        <taxon>Ditylenchus</taxon>
    </lineage>
</organism>
<dbReference type="InterPro" id="IPR012394">
    <property type="entry name" value="Aldehyde_DH_NAD(P)"/>
</dbReference>
<dbReference type="Pfam" id="PF00171">
    <property type="entry name" value="Aldedh"/>
    <property type="match status" value="1"/>
</dbReference>
<evidence type="ECO:0000256" key="1">
    <source>
        <dbReference type="ARBA" id="ARBA00009986"/>
    </source>
</evidence>
<evidence type="ECO:0000313" key="6">
    <source>
        <dbReference type="WBParaSite" id="jg22474"/>
    </source>
</evidence>